<dbReference type="OrthoDB" id="9796738at2"/>
<dbReference type="PIRSF" id="PIRSF003113">
    <property type="entry name" value="BolA"/>
    <property type="match status" value="1"/>
</dbReference>
<dbReference type="InterPro" id="IPR036065">
    <property type="entry name" value="BolA-like_sf"/>
</dbReference>
<dbReference type="Gene3D" id="3.30.300.90">
    <property type="entry name" value="BolA-like"/>
    <property type="match status" value="1"/>
</dbReference>
<reference evidence="2 3" key="2">
    <citation type="journal article" date="2003" name="DNA Res.">
        <title>Complete genome structure of Gloeobacter violaceus PCC 7421, a cyanobacterium that lacks thylakoids (supplement).</title>
        <authorList>
            <person name="Nakamura Y."/>
            <person name="Kaneko T."/>
            <person name="Sato S."/>
            <person name="Mimuro M."/>
            <person name="Miyashita H."/>
            <person name="Tsuchiya T."/>
            <person name="Sasamoto S."/>
            <person name="Watanabe A."/>
            <person name="Kawashima K."/>
            <person name="Kishida Y."/>
            <person name="Kiyokawa C."/>
            <person name="Kohara M."/>
            <person name="Matsumoto M."/>
            <person name="Matsuno A."/>
            <person name="Nakazaki N."/>
            <person name="Shimpo S."/>
            <person name="Takeuchi C."/>
            <person name="Yamada M."/>
            <person name="Tabata S."/>
        </authorList>
    </citation>
    <scope>NUCLEOTIDE SEQUENCE [LARGE SCALE GENOMIC DNA]</scope>
    <source>
        <strain evidence="3">ATCC 29082 / PCC 7421</strain>
    </source>
</reference>
<dbReference type="Proteomes" id="UP000000557">
    <property type="component" value="Chromosome"/>
</dbReference>
<dbReference type="EnsemblBacteria" id="BAC88632">
    <property type="protein sequence ID" value="BAC88632"/>
    <property type="gene ID" value="BAC88632"/>
</dbReference>
<dbReference type="KEGG" id="gvi:gsl0691"/>
<gene>
    <name evidence="2" type="ordered locus">gsl0691</name>
</gene>
<proteinExistence type="inferred from homology"/>
<dbReference type="eggNOG" id="COG0271">
    <property type="taxonomic scope" value="Bacteria"/>
</dbReference>
<evidence type="ECO:0000313" key="2">
    <source>
        <dbReference type="EMBL" id="BAC88632.1"/>
    </source>
</evidence>
<keyword evidence="3" id="KW-1185">Reference proteome</keyword>
<organism evidence="2 3">
    <name type="scientific">Gloeobacter violaceus (strain ATCC 29082 / PCC 7421)</name>
    <dbReference type="NCBI Taxonomy" id="251221"/>
    <lineage>
        <taxon>Bacteria</taxon>
        <taxon>Bacillati</taxon>
        <taxon>Cyanobacteriota</taxon>
        <taxon>Cyanophyceae</taxon>
        <taxon>Gloeobacterales</taxon>
        <taxon>Gloeobacteraceae</taxon>
        <taxon>Gloeobacter</taxon>
    </lineage>
</organism>
<evidence type="ECO:0000313" key="3">
    <source>
        <dbReference type="Proteomes" id="UP000000557"/>
    </source>
</evidence>
<dbReference type="PhylomeDB" id="Q7NMS4"/>
<dbReference type="EMBL" id="BA000045">
    <property type="protein sequence ID" value="BAC88632.1"/>
    <property type="molecule type" value="Genomic_DNA"/>
</dbReference>
<dbReference type="STRING" id="251221.gene:10758167"/>
<evidence type="ECO:0000256" key="1">
    <source>
        <dbReference type="RuleBase" id="RU003860"/>
    </source>
</evidence>
<dbReference type="HOGENOM" id="CLU_109462_2_1_3"/>
<dbReference type="PANTHER" id="PTHR46230">
    <property type="match status" value="1"/>
</dbReference>
<dbReference type="PANTHER" id="PTHR46230:SF6">
    <property type="entry name" value="PROTEIN BOLA1, CHLOROPLASTIC"/>
    <property type="match status" value="1"/>
</dbReference>
<dbReference type="InParanoid" id="Q7NMS4"/>
<dbReference type="AlphaFoldDB" id="Q7NMS4"/>
<dbReference type="Pfam" id="PF01722">
    <property type="entry name" value="BolA"/>
    <property type="match status" value="1"/>
</dbReference>
<dbReference type="SUPFAM" id="SSF82657">
    <property type="entry name" value="BolA-like"/>
    <property type="match status" value="1"/>
</dbReference>
<sequence>MTPMNTAQKIAAILKSRLHASVVEIEDQSDRHAGHAGAAGGGGHYNVLIVSERFGGLPAIRRHRLVYEALAAEMGSAIHALSLRALAPDEWQASADRPQ</sequence>
<reference evidence="2 3" key="1">
    <citation type="journal article" date="2003" name="DNA Res.">
        <title>Complete genome structure of Gloeobacter violaceus PCC 7421, a cyanobacterium that lacks thylakoids.</title>
        <authorList>
            <person name="Nakamura Y."/>
            <person name="Kaneko T."/>
            <person name="Sato S."/>
            <person name="Mimuro M."/>
            <person name="Miyashita H."/>
            <person name="Tsuchiya T."/>
            <person name="Sasamoto S."/>
            <person name="Watanabe A."/>
            <person name="Kawashima K."/>
            <person name="Kishida Y."/>
            <person name="Kiyokawa C."/>
            <person name="Kohara M."/>
            <person name="Matsumoto M."/>
            <person name="Matsuno A."/>
            <person name="Nakazaki N."/>
            <person name="Shimpo S."/>
            <person name="Takeuchi C."/>
            <person name="Yamada M."/>
            <person name="Tabata S."/>
        </authorList>
    </citation>
    <scope>NUCLEOTIDE SEQUENCE [LARGE SCALE GENOMIC DNA]</scope>
    <source>
        <strain evidence="3">ATCC 29082 / PCC 7421</strain>
    </source>
</reference>
<name>Q7NMS4_GLOVI</name>
<dbReference type="InterPro" id="IPR002634">
    <property type="entry name" value="BolA"/>
</dbReference>
<protein>
    <submittedName>
        <fullName evidence="2">Gsl0691 protein</fullName>
    </submittedName>
</protein>
<accession>Q7NMS4</accession>
<comment type="similarity">
    <text evidence="1">Belongs to the BolA/IbaG family.</text>
</comment>